<keyword evidence="1" id="KW-0472">Membrane</keyword>
<dbReference type="AlphaFoldDB" id="A0A6C0KCF8"/>
<feature type="transmembrane region" description="Helical" evidence="1">
    <location>
        <begin position="57"/>
        <end position="75"/>
    </location>
</feature>
<proteinExistence type="predicted"/>
<name>A0A6C0KCF8_9ZZZZ</name>
<keyword evidence="1" id="KW-0812">Transmembrane</keyword>
<sequence length="89" mass="10244">MYFTTVGNQSGKNDEYSKNGFIKWTGGDWYVPTVTEENFEIQEDYNKDNKGYSKQTMALIAISILALLIIFYFWYKSNKSGDSNLSNNS</sequence>
<organism evidence="2">
    <name type="scientific">viral metagenome</name>
    <dbReference type="NCBI Taxonomy" id="1070528"/>
    <lineage>
        <taxon>unclassified sequences</taxon>
        <taxon>metagenomes</taxon>
        <taxon>organismal metagenomes</taxon>
    </lineage>
</organism>
<accession>A0A6C0KCF8</accession>
<keyword evidence="1" id="KW-1133">Transmembrane helix</keyword>
<dbReference type="EMBL" id="MN740867">
    <property type="protein sequence ID" value="QHU15705.1"/>
    <property type="molecule type" value="Genomic_DNA"/>
</dbReference>
<evidence type="ECO:0000313" key="2">
    <source>
        <dbReference type="EMBL" id="QHU15705.1"/>
    </source>
</evidence>
<evidence type="ECO:0000256" key="1">
    <source>
        <dbReference type="SAM" id="Phobius"/>
    </source>
</evidence>
<protein>
    <submittedName>
        <fullName evidence="2">Uncharacterized protein</fullName>
    </submittedName>
</protein>
<reference evidence="2" key="1">
    <citation type="journal article" date="2020" name="Nature">
        <title>Giant virus diversity and host interactions through global metagenomics.</title>
        <authorList>
            <person name="Schulz F."/>
            <person name="Roux S."/>
            <person name="Paez-Espino D."/>
            <person name="Jungbluth S."/>
            <person name="Walsh D.A."/>
            <person name="Denef V.J."/>
            <person name="McMahon K.D."/>
            <person name="Konstantinidis K.T."/>
            <person name="Eloe-Fadrosh E.A."/>
            <person name="Kyrpides N.C."/>
            <person name="Woyke T."/>
        </authorList>
    </citation>
    <scope>NUCLEOTIDE SEQUENCE</scope>
    <source>
        <strain evidence="2">GVMAG-S-3300010158-109</strain>
    </source>
</reference>